<dbReference type="KEGG" id="bsto:C0V70_10370"/>
<dbReference type="SUPFAM" id="SSF52540">
    <property type="entry name" value="P-loop containing nucleoside triphosphate hydrolases"/>
    <property type="match status" value="1"/>
</dbReference>
<evidence type="ECO:0000259" key="2">
    <source>
        <dbReference type="Pfam" id="PF00437"/>
    </source>
</evidence>
<reference evidence="3 4" key="1">
    <citation type="submission" date="2018-01" db="EMBL/GenBank/DDBJ databases">
        <title>Complete genome sequence of Bacteriovorax stolpii DSM12778.</title>
        <authorList>
            <person name="Tang B."/>
            <person name="Chang J."/>
        </authorList>
    </citation>
    <scope>NUCLEOTIDE SEQUENCE [LARGE SCALE GENOMIC DNA]</scope>
    <source>
        <strain evidence="3 4">DSM 12778</strain>
    </source>
</reference>
<dbReference type="Gene3D" id="3.30.450.90">
    <property type="match status" value="1"/>
</dbReference>
<organism evidence="3 4">
    <name type="scientific">Bacteriovorax stolpii</name>
    <name type="common">Bdellovibrio stolpii</name>
    <dbReference type="NCBI Taxonomy" id="960"/>
    <lineage>
        <taxon>Bacteria</taxon>
        <taxon>Pseudomonadati</taxon>
        <taxon>Bdellovibrionota</taxon>
        <taxon>Bacteriovoracia</taxon>
        <taxon>Bacteriovoracales</taxon>
        <taxon>Bacteriovoracaceae</taxon>
        <taxon>Bacteriovorax</taxon>
    </lineage>
</organism>
<dbReference type="Gene3D" id="3.40.50.300">
    <property type="entry name" value="P-loop containing nucleotide triphosphate hydrolases"/>
    <property type="match status" value="1"/>
</dbReference>
<dbReference type="Pfam" id="PF00437">
    <property type="entry name" value="T2SSE"/>
    <property type="match status" value="1"/>
</dbReference>
<evidence type="ECO:0000256" key="1">
    <source>
        <dbReference type="ARBA" id="ARBA00006611"/>
    </source>
</evidence>
<protein>
    <submittedName>
        <fullName evidence="3">CpaF family protein</fullName>
    </submittedName>
</protein>
<dbReference type="GO" id="GO:0016887">
    <property type="term" value="F:ATP hydrolysis activity"/>
    <property type="evidence" value="ECO:0007669"/>
    <property type="project" value="InterPro"/>
</dbReference>
<comment type="similarity">
    <text evidence="1">Belongs to the GSP E family.</text>
</comment>
<evidence type="ECO:0000313" key="4">
    <source>
        <dbReference type="Proteomes" id="UP000235584"/>
    </source>
</evidence>
<evidence type="ECO:0000313" key="3">
    <source>
        <dbReference type="EMBL" id="AUN98503.1"/>
    </source>
</evidence>
<dbReference type="RefSeq" id="WP_102243794.1">
    <property type="nucleotide sequence ID" value="NZ_CP025704.1"/>
</dbReference>
<dbReference type="InterPro" id="IPR027417">
    <property type="entry name" value="P-loop_NTPase"/>
</dbReference>
<dbReference type="PANTHER" id="PTHR30486:SF15">
    <property type="entry name" value="TYPE II_IV SECRETION SYSTEM ATPASE"/>
    <property type="match status" value="1"/>
</dbReference>
<dbReference type="PANTHER" id="PTHR30486">
    <property type="entry name" value="TWITCHING MOTILITY PROTEIN PILT"/>
    <property type="match status" value="1"/>
</dbReference>
<keyword evidence="4" id="KW-1185">Reference proteome</keyword>
<dbReference type="InterPro" id="IPR050921">
    <property type="entry name" value="T4SS_GSP_E_ATPase"/>
</dbReference>
<dbReference type="AlphaFoldDB" id="A0A2K9NSK7"/>
<accession>A0A2K9NSK7</accession>
<sequence>MSVFKDAIDQFLYPIKDLLEDAGVSEVMINGPKEIFIEKKGLVYKVENQFHNEEALISAMRAIAQSVGRRIDKDNPRLDARLPDGSRIHVVLPPMAKNGTTVAIRKFSKEKLTLNDLITFGSLSKEAARFLDICIYLGKNIIVSGGTGSGKTTMLNVLGSRIPKTQRLIIIEDAAELQVKAEHVVNFETRKADAERGVTEVSIRDLVISAMRLRPDRIIVGEVRGEEALDLIQVMNTGHDGSMGTVHANNPVDACTRLETLCLMGDTKIPPDAVRKMVGSAMQIIVQCSRFHDGGRRTSHISEITGIDKNGNYISRDIFRWVQTGKDPDTGKYIGEMVPCNYVPTFFEDIVVNKLPFPKSNFLAPEWYNQKLKGDKGEAA</sequence>
<dbReference type="InterPro" id="IPR001482">
    <property type="entry name" value="T2SS/T4SS_dom"/>
</dbReference>
<proteinExistence type="inferred from homology"/>
<dbReference type="EMBL" id="CP025704">
    <property type="protein sequence ID" value="AUN98503.1"/>
    <property type="molecule type" value="Genomic_DNA"/>
</dbReference>
<dbReference type="Proteomes" id="UP000235584">
    <property type="component" value="Chromosome"/>
</dbReference>
<dbReference type="CDD" id="cd01130">
    <property type="entry name" value="VirB11-like_ATPase"/>
    <property type="match status" value="1"/>
</dbReference>
<gene>
    <name evidence="3" type="ORF">C0V70_10370</name>
</gene>
<dbReference type="OrthoDB" id="5288867at2"/>
<name>A0A2K9NSK7_BACTC</name>
<feature type="domain" description="Bacterial type II secretion system protein E" evidence="2">
    <location>
        <begin position="14"/>
        <end position="286"/>
    </location>
</feature>